<sequence>MKRLAAAVAVVALTLSACGGGGGRPSASEIESALNDTDNPVGEQVADTLTEEQISCVAEAFEASDLSDDALQSLVDGDESYEGSDEDEAALQDILTEDLTECATAE</sequence>
<dbReference type="PROSITE" id="PS51257">
    <property type="entry name" value="PROKAR_LIPOPROTEIN"/>
    <property type="match status" value="1"/>
</dbReference>
<feature type="signal peptide" evidence="2">
    <location>
        <begin position="1"/>
        <end position="19"/>
    </location>
</feature>
<name>A0ABP8WCH8_9ACTN</name>
<keyword evidence="2" id="KW-0732">Signal</keyword>
<evidence type="ECO:0000256" key="1">
    <source>
        <dbReference type="SAM" id="MobiDB-lite"/>
    </source>
</evidence>
<gene>
    <name evidence="3" type="ORF">GCM10023226_25610</name>
</gene>
<proteinExistence type="predicted"/>
<feature type="chain" id="PRO_5046061095" description="DUF732 domain-containing protein" evidence="2">
    <location>
        <begin position="20"/>
        <end position="106"/>
    </location>
</feature>
<feature type="region of interest" description="Disordered" evidence="1">
    <location>
        <begin position="18"/>
        <end position="39"/>
    </location>
</feature>
<accession>A0ABP8WCH8</accession>
<evidence type="ECO:0008006" key="5">
    <source>
        <dbReference type="Google" id="ProtNLM"/>
    </source>
</evidence>
<organism evidence="3 4">
    <name type="scientific">Nocardioides nanhaiensis</name>
    <dbReference type="NCBI Taxonomy" id="1476871"/>
    <lineage>
        <taxon>Bacteria</taxon>
        <taxon>Bacillati</taxon>
        <taxon>Actinomycetota</taxon>
        <taxon>Actinomycetes</taxon>
        <taxon>Propionibacteriales</taxon>
        <taxon>Nocardioidaceae</taxon>
        <taxon>Nocardioides</taxon>
    </lineage>
</organism>
<evidence type="ECO:0000313" key="3">
    <source>
        <dbReference type="EMBL" id="GAA4686699.1"/>
    </source>
</evidence>
<evidence type="ECO:0000256" key="2">
    <source>
        <dbReference type="SAM" id="SignalP"/>
    </source>
</evidence>
<dbReference type="Proteomes" id="UP001500621">
    <property type="component" value="Unassembled WGS sequence"/>
</dbReference>
<reference evidence="4" key="1">
    <citation type="journal article" date="2019" name="Int. J. Syst. Evol. Microbiol.">
        <title>The Global Catalogue of Microorganisms (GCM) 10K type strain sequencing project: providing services to taxonomists for standard genome sequencing and annotation.</title>
        <authorList>
            <consortium name="The Broad Institute Genomics Platform"/>
            <consortium name="The Broad Institute Genome Sequencing Center for Infectious Disease"/>
            <person name="Wu L."/>
            <person name="Ma J."/>
        </authorList>
    </citation>
    <scope>NUCLEOTIDE SEQUENCE [LARGE SCALE GENOMIC DNA]</scope>
    <source>
        <strain evidence="4">JCM 18127</strain>
    </source>
</reference>
<evidence type="ECO:0000313" key="4">
    <source>
        <dbReference type="Proteomes" id="UP001500621"/>
    </source>
</evidence>
<dbReference type="EMBL" id="BAABIM010000002">
    <property type="protein sequence ID" value="GAA4686699.1"/>
    <property type="molecule type" value="Genomic_DNA"/>
</dbReference>
<dbReference type="RefSeq" id="WP_345266386.1">
    <property type="nucleotide sequence ID" value="NZ_BAABIM010000002.1"/>
</dbReference>
<comment type="caution">
    <text evidence="3">The sequence shown here is derived from an EMBL/GenBank/DDBJ whole genome shotgun (WGS) entry which is preliminary data.</text>
</comment>
<keyword evidence="4" id="KW-1185">Reference proteome</keyword>
<protein>
    <recommendedName>
        <fullName evidence="5">DUF732 domain-containing protein</fullName>
    </recommendedName>
</protein>